<sequence>MSAGDGAPRRLVDLVIEEEGWLDAVPDIEALAERAARMALDGAGIAADCYEIALLACNDDRIAALNADFRGKPKPTNVLSWPAFDLAPGTAGATPAAPPAGRPDAPVALGDVAIALQTMRREAEDASIPLKDHAIHLILHGCLHLLGFDHESEQDAALMEGIERRQLVAAGIADPYSEGDAAQPPVS</sequence>
<reference evidence="8" key="1">
    <citation type="submission" date="2020-12" db="EMBL/GenBank/DDBJ databases">
        <title>Bacterial taxonomy.</title>
        <authorList>
            <person name="Pan X."/>
        </authorList>
    </citation>
    <scope>NUCLEOTIDE SEQUENCE</scope>
    <source>
        <strain evidence="8">M0105</strain>
    </source>
</reference>
<dbReference type="EC" id="3.1.-.-" evidence="7"/>
<evidence type="ECO:0000313" key="8">
    <source>
        <dbReference type="EMBL" id="MBK0400906.1"/>
    </source>
</evidence>
<dbReference type="SUPFAM" id="SSF55486">
    <property type="entry name" value="Metalloproteases ('zincins'), catalytic domain"/>
    <property type="match status" value="1"/>
</dbReference>
<dbReference type="HAMAP" id="MF_00009">
    <property type="entry name" value="Endoribonucl_YbeY"/>
    <property type="match status" value="1"/>
</dbReference>
<evidence type="ECO:0000256" key="7">
    <source>
        <dbReference type="HAMAP-Rule" id="MF_00009"/>
    </source>
</evidence>
<comment type="cofactor">
    <cofactor evidence="7">
        <name>Zn(2+)</name>
        <dbReference type="ChEBI" id="CHEBI:29105"/>
    </cofactor>
    <text evidence="7">Binds 1 zinc ion.</text>
</comment>
<comment type="subcellular location">
    <subcellularLocation>
        <location evidence="7">Cytoplasm</location>
    </subcellularLocation>
</comment>
<keyword evidence="6 7" id="KW-0862">Zinc</keyword>
<accession>A0A8J7SGH5</accession>
<dbReference type="InterPro" id="IPR023091">
    <property type="entry name" value="MetalPrtase_cat_dom_sf_prd"/>
</dbReference>
<evidence type="ECO:0000313" key="9">
    <source>
        <dbReference type="Proteomes" id="UP000655420"/>
    </source>
</evidence>
<comment type="caution">
    <text evidence="8">The sequence shown here is derived from an EMBL/GenBank/DDBJ whole genome shotgun (WGS) entry which is preliminary data.</text>
</comment>
<dbReference type="GO" id="GO:0004222">
    <property type="term" value="F:metalloendopeptidase activity"/>
    <property type="evidence" value="ECO:0007669"/>
    <property type="project" value="InterPro"/>
</dbReference>
<dbReference type="EMBL" id="JAEHHL010000012">
    <property type="protein sequence ID" value="MBK0400906.1"/>
    <property type="molecule type" value="Genomic_DNA"/>
</dbReference>
<keyword evidence="7" id="KW-0698">rRNA processing</keyword>
<evidence type="ECO:0000256" key="3">
    <source>
        <dbReference type="ARBA" id="ARBA00022723"/>
    </source>
</evidence>
<dbReference type="PANTHER" id="PTHR46986:SF1">
    <property type="entry name" value="ENDORIBONUCLEASE YBEY, CHLOROPLASTIC"/>
    <property type="match status" value="1"/>
</dbReference>
<dbReference type="InterPro" id="IPR020549">
    <property type="entry name" value="YbeY_CS"/>
</dbReference>
<protein>
    <recommendedName>
        <fullName evidence="7">Endoribonuclease YbeY</fullName>
        <ecNumber evidence="7">3.1.-.-</ecNumber>
    </recommendedName>
</protein>
<evidence type="ECO:0000256" key="1">
    <source>
        <dbReference type="ARBA" id="ARBA00010875"/>
    </source>
</evidence>
<dbReference type="NCBIfam" id="TIGR00043">
    <property type="entry name" value="rRNA maturation RNase YbeY"/>
    <property type="match status" value="1"/>
</dbReference>
<feature type="binding site" evidence="7">
    <location>
        <position position="140"/>
    </location>
    <ligand>
        <name>Zn(2+)</name>
        <dbReference type="ChEBI" id="CHEBI:29105"/>
        <note>catalytic</note>
    </ligand>
</feature>
<keyword evidence="2 7" id="KW-0540">Nuclease</keyword>
<feature type="binding site" evidence="7">
    <location>
        <position position="150"/>
    </location>
    <ligand>
        <name>Zn(2+)</name>
        <dbReference type="ChEBI" id="CHEBI:29105"/>
        <note>catalytic</note>
    </ligand>
</feature>
<evidence type="ECO:0000256" key="6">
    <source>
        <dbReference type="ARBA" id="ARBA00022833"/>
    </source>
</evidence>
<evidence type="ECO:0000256" key="4">
    <source>
        <dbReference type="ARBA" id="ARBA00022759"/>
    </source>
</evidence>
<comment type="function">
    <text evidence="7">Single strand-specific metallo-endoribonuclease involved in late-stage 70S ribosome quality control and in maturation of the 3' terminus of the 16S rRNA.</text>
</comment>
<dbReference type="AlphaFoldDB" id="A0A8J7SGH5"/>
<dbReference type="GO" id="GO:0006364">
    <property type="term" value="P:rRNA processing"/>
    <property type="evidence" value="ECO:0007669"/>
    <property type="project" value="UniProtKB-UniRule"/>
</dbReference>
<dbReference type="Pfam" id="PF02130">
    <property type="entry name" value="YbeY"/>
    <property type="match status" value="1"/>
</dbReference>
<evidence type="ECO:0000256" key="2">
    <source>
        <dbReference type="ARBA" id="ARBA00022722"/>
    </source>
</evidence>
<dbReference type="Proteomes" id="UP000655420">
    <property type="component" value="Unassembled WGS sequence"/>
</dbReference>
<dbReference type="GO" id="GO:0004521">
    <property type="term" value="F:RNA endonuclease activity"/>
    <property type="evidence" value="ECO:0007669"/>
    <property type="project" value="UniProtKB-UniRule"/>
</dbReference>
<dbReference type="PROSITE" id="PS01306">
    <property type="entry name" value="UPF0054"/>
    <property type="match status" value="1"/>
</dbReference>
<organism evidence="8 9">
    <name type="scientific">Thermohalobaculum xanthum</name>
    <dbReference type="NCBI Taxonomy" id="2753746"/>
    <lineage>
        <taxon>Bacteria</taxon>
        <taxon>Pseudomonadati</taxon>
        <taxon>Pseudomonadota</taxon>
        <taxon>Alphaproteobacteria</taxon>
        <taxon>Rhodobacterales</taxon>
        <taxon>Paracoccaceae</taxon>
        <taxon>Thermohalobaculum</taxon>
    </lineage>
</organism>
<feature type="binding site" evidence="7">
    <location>
        <position position="144"/>
    </location>
    <ligand>
        <name>Zn(2+)</name>
        <dbReference type="ChEBI" id="CHEBI:29105"/>
        <note>catalytic</note>
    </ligand>
</feature>
<dbReference type="PANTHER" id="PTHR46986">
    <property type="entry name" value="ENDORIBONUCLEASE YBEY, CHLOROPLASTIC"/>
    <property type="match status" value="1"/>
</dbReference>
<keyword evidence="7" id="KW-0963">Cytoplasm</keyword>
<evidence type="ECO:0000256" key="5">
    <source>
        <dbReference type="ARBA" id="ARBA00022801"/>
    </source>
</evidence>
<comment type="similarity">
    <text evidence="1 7">Belongs to the endoribonuclease YbeY family.</text>
</comment>
<keyword evidence="9" id="KW-1185">Reference proteome</keyword>
<proteinExistence type="inferred from homology"/>
<dbReference type="GO" id="GO:0005737">
    <property type="term" value="C:cytoplasm"/>
    <property type="evidence" value="ECO:0007669"/>
    <property type="project" value="UniProtKB-SubCell"/>
</dbReference>
<dbReference type="RefSeq" id="WP_200612707.1">
    <property type="nucleotide sequence ID" value="NZ_JAEHHL010000012.1"/>
</dbReference>
<keyword evidence="4 7" id="KW-0255">Endonuclease</keyword>
<keyword evidence="7" id="KW-0690">Ribosome biogenesis</keyword>
<dbReference type="Gene3D" id="3.40.390.30">
    <property type="entry name" value="Metalloproteases ('zincins'), catalytic domain"/>
    <property type="match status" value="1"/>
</dbReference>
<name>A0A8J7SGH5_9RHOB</name>
<dbReference type="GO" id="GO:0008270">
    <property type="term" value="F:zinc ion binding"/>
    <property type="evidence" value="ECO:0007669"/>
    <property type="project" value="UniProtKB-UniRule"/>
</dbReference>
<keyword evidence="3 7" id="KW-0479">Metal-binding</keyword>
<gene>
    <name evidence="7 8" type="primary">ybeY</name>
    <name evidence="8" type="ORF">H0I76_17030</name>
</gene>
<dbReference type="InterPro" id="IPR002036">
    <property type="entry name" value="YbeY"/>
</dbReference>
<keyword evidence="5 7" id="KW-0378">Hydrolase</keyword>